<dbReference type="InterPro" id="IPR001129">
    <property type="entry name" value="Membr-assoc_MAPEG"/>
</dbReference>
<feature type="transmembrane region" description="Helical" evidence="5">
    <location>
        <begin position="114"/>
        <end position="133"/>
    </location>
</feature>
<dbReference type="EMBL" id="CP002771">
    <property type="protein sequence ID" value="AEF54208.1"/>
    <property type="molecule type" value="Genomic_DNA"/>
</dbReference>
<evidence type="ECO:0000256" key="4">
    <source>
        <dbReference type="ARBA" id="ARBA00023136"/>
    </source>
</evidence>
<dbReference type="HOGENOM" id="CLU_134926_1_0_6"/>
<dbReference type="eggNOG" id="COG3788">
    <property type="taxonomic scope" value="Bacteria"/>
</dbReference>
<protein>
    <recommendedName>
        <fullName evidence="8">Membrane-associated protein in eicosanoid and glutathione metabolism (MAPEG)</fullName>
    </recommendedName>
</protein>
<dbReference type="STRING" id="491952.Mar181_1160"/>
<keyword evidence="2 5" id="KW-0812">Transmembrane</keyword>
<evidence type="ECO:0000256" key="1">
    <source>
        <dbReference type="ARBA" id="ARBA00004370"/>
    </source>
</evidence>
<feature type="transmembrane region" description="Helical" evidence="5">
    <location>
        <begin position="62"/>
        <end position="79"/>
    </location>
</feature>
<evidence type="ECO:0000256" key="2">
    <source>
        <dbReference type="ARBA" id="ARBA00022692"/>
    </source>
</evidence>
<organism evidence="6 7">
    <name type="scientific">Marinomonas posidonica (strain CECT 7376 / NCIMB 14433 / IVIA-Po-181)</name>
    <dbReference type="NCBI Taxonomy" id="491952"/>
    <lineage>
        <taxon>Bacteria</taxon>
        <taxon>Pseudomonadati</taxon>
        <taxon>Pseudomonadota</taxon>
        <taxon>Gammaproteobacteria</taxon>
        <taxon>Oceanospirillales</taxon>
        <taxon>Oceanospirillaceae</taxon>
        <taxon>Marinomonas</taxon>
    </lineage>
</organism>
<sequence>MSELEITSIAASILAILMFPLTVQISMRRAALGKAVGDMKAVVFGDGNDEKLRRRIRAFGNFIEYAPMCLIMLGLLENASAGKTLVWSVACLLIAGRMIHALGMLYADNPTPRGIGMFMTYISFLMPAGWLLLNL</sequence>
<feature type="transmembrane region" description="Helical" evidence="5">
    <location>
        <begin position="85"/>
        <end position="107"/>
    </location>
</feature>
<evidence type="ECO:0000256" key="3">
    <source>
        <dbReference type="ARBA" id="ARBA00022989"/>
    </source>
</evidence>
<evidence type="ECO:0000313" key="7">
    <source>
        <dbReference type="Proteomes" id="UP000009230"/>
    </source>
</evidence>
<evidence type="ECO:0000256" key="5">
    <source>
        <dbReference type="SAM" id="Phobius"/>
    </source>
</evidence>
<evidence type="ECO:0008006" key="8">
    <source>
        <dbReference type="Google" id="ProtNLM"/>
    </source>
</evidence>
<accession>F6CV98</accession>
<name>F6CV98_MARPP</name>
<evidence type="ECO:0000313" key="6">
    <source>
        <dbReference type="EMBL" id="AEF54208.1"/>
    </source>
</evidence>
<reference evidence="6 7" key="1">
    <citation type="journal article" date="2012" name="Stand. Genomic Sci.">
        <title>Complete genome sequence of Marinomonas posidonica type strain (IVIA-Po-181(T)).</title>
        <authorList>
            <person name="Lucas-Elio P."/>
            <person name="Goodwin L."/>
            <person name="Woyke T."/>
            <person name="Pitluck S."/>
            <person name="Nolan M."/>
            <person name="Kyrpides N.C."/>
            <person name="Detter J.C."/>
            <person name="Copeland A."/>
            <person name="Lu M."/>
            <person name="Bruce D."/>
            <person name="Detter C."/>
            <person name="Tapia R."/>
            <person name="Han S."/>
            <person name="Land M.L."/>
            <person name="Ivanova N."/>
            <person name="Mikhailova N."/>
            <person name="Johnston A.W."/>
            <person name="Sanchez-Amat A."/>
        </authorList>
    </citation>
    <scope>NUCLEOTIDE SEQUENCE [LARGE SCALE GENOMIC DNA]</scope>
    <source>
        <strain evidence="7">CECT 7376 / NCIMB 14433 / IVIA-Po-181</strain>
    </source>
</reference>
<dbReference type="Proteomes" id="UP000009230">
    <property type="component" value="Chromosome"/>
</dbReference>
<dbReference type="PANTHER" id="PTHR35814:SF1">
    <property type="entry name" value="GLUTATHIONE S-TRANSFERASE-RELATED"/>
    <property type="match status" value="1"/>
</dbReference>
<proteinExistence type="predicted"/>
<gene>
    <name evidence="6" type="ordered locus">Mar181_1160</name>
</gene>
<dbReference type="GO" id="GO:0016020">
    <property type="term" value="C:membrane"/>
    <property type="evidence" value="ECO:0007669"/>
    <property type="project" value="UniProtKB-SubCell"/>
</dbReference>
<feature type="transmembrane region" description="Helical" evidence="5">
    <location>
        <begin position="6"/>
        <end position="25"/>
    </location>
</feature>
<comment type="subcellular location">
    <subcellularLocation>
        <location evidence="1">Membrane</location>
    </subcellularLocation>
</comment>
<dbReference type="AlphaFoldDB" id="F6CV98"/>
<keyword evidence="7" id="KW-1185">Reference proteome</keyword>
<dbReference type="PANTHER" id="PTHR35814">
    <property type="match status" value="1"/>
</dbReference>
<dbReference type="RefSeq" id="WP_013795684.1">
    <property type="nucleotide sequence ID" value="NC_015559.1"/>
</dbReference>
<dbReference type="KEGG" id="mpc:Mar181_1160"/>
<dbReference type="Gene3D" id="1.20.120.550">
    <property type="entry name" value="Membrane associated eicosanoid/glutathione metabolism-like domain"/>
    <property type="match status" value="1"/>
</dbReference>
<keyword evidence="4 5" id="KW-0472">Membrane</keyword>
<dbReference type="OrthoDB" id="8537976at2"/>
<dbReference type="InterPro" id="IPR023352">
    <property type="entry name" value="MAPEG-like_dom_sf"/>
</dbReference>
<dbReference type="Pfam" id="PF01124">
    <property type="entry name" value="MAPEG"/>
    <property type="match status" value="1"/>
</dbReference>
<keyword evidence="3 5" id="KW-1133">Transmembrane helix</keyword>
<dbReference type="SUPFAM" id="SSF161084">
    <property type="entry name" value="MAPEG domain-like"/>
    <property type="match status" value="1"/>
</dbReference>